<protein>
    <submittedName>
        <fullName evidence="1">Uncharacterized protein</fullName>
    </submittedName>
</protein>
<evidence type="ECO:0000313" key="1">
    <source>
        <dbReference type="EMBL" id="KUZ90967.1"/>
    </source>
</evidence>
<gene>
    <name evidence="1" type="ORF">WI38_13180</name>
</gene>
<comment type="caution">
    <text evidence="1">The sequence shown here is derived from an EMBL/GenBank/DDBJ whole genome shotgun (WGS) entry which is preliminary data.</text>
</comment>
<dbReference type="Proteomes" id="UP000065521">
    <property type="component" value="Unassembled WGS sequence"/>
</dbReference>
<organism evidence="1 2">
    <name type="scientific">Burkholderia ubonensis</name>
    <dbReference type="NCBI Taxonomy" id="101571"/>
    <lineage>
        <taxon>Bacteria</taxon>
        <taxon>Pseudomonadati</taxon>
        <taxon>Pseudomonadota</taxon>
        <taxon>Betaproteobacteria</taxon>
        <taxon>Burkholderiales</taxon>
        <taxon>Burkholderiaceae</taxon>
        <taxon>Burkholderia</taxon>
        <taxon>Burkholderia cepacia complex</taxon>
    </lineage>
</organism>
<dbReference type="RefSeq" id="WP_059633075.1">
    <property type="nucleotide sequence ID" value="NZ_JBGRUS010000002.1"/>
</dbReference>
<reference evidence="1 2" key="1">
    <citation type="submission" date="2015-11" db="EMBL/GenBank/DDBJ databases">
        <title>Expanding the genomic diversity of Burkholderia species for the development of highly accurate diagnostics.</title>
        <authorList>
            <person name="Sahl J."/>
            <person name="Keim P."/>
            <person name="Wagner D."/>
        </authorList>
    </citation>
    <scope>NUCLEOTIDE SEQUENCE [LARGE SCALE GENOMIC DNA]</scope>
    <source>
        <strain evidence="1 2">RF32-BP4</strain>
    </source>
</reference>
<dbReference type="EMBL" id="LOTN01000025">
    <property type="protein sequence ID" value="KUZ90967.1"/>
    <property type="molecule type" value="Genomic_DNA"/>
</dbReference>
<sequence>MATRRTRLAELDPHFHCSVIGTCLTTAELRKLVPRHADVDREQATDLQIHHAAVELATQGGEGAKALHKALDQRYALAIKRFGAATDADALRALWADALKTGDVPPAYWAVITIR</sequence>
<evidence type="ECO:0000313" key="2">
    <source>
        <dbReference type="Proteomes" id="UP000065521"/>
    </source>
</evidence>
<proteinExistence type="predicted"/>
<accession>A0A102LCC3</accession>
<dbReference type="AlphaFoldDB" id="A0A102LCC3"/>
<name>A0A102LCC3_9BURK</name>